<dbReference type="GO" id="GO:0046210">
    <property type="term" value="P:nitric oxide catabolic process"/>
    <property type="evidence" value="ECO:0007669"/>
    <property type="project" value="TreeGrafter"/>
</dbReference>
<comment type="similarity">
    <text evidence="2 15">Belongs to the globin family. Two-domain flavohemoproteins subfamily.</text>
</comment>
<dbReference type="Gene3D" id="3.40.50.80">
    <property type="entry name" value="Nucleotide-binding domain of ferredoxin-NADP reductase (FNR) module"/>
    <property type="match status" value="1"/>
</dbReference>
<keyword evidence="11 15" id="KW-0408">Iron</keyword>
<feature type="domain" description="FAD-binding FR-type" evidence="17">
    <location>
        <begin position="152"/>
        <end position="263"/>
    </location>
</feature>
<dbReference type="PROSITE" id="PS01033">
    <property type="entry name" value="GLOBIN"/>
    <property type="match status" value="1"/>
</dbReference>
<dbReference type="SUPFAM" id="SSF52343">
    <property type="entry name" value="Ferredoxin reductase-like, C-terminal NADP-linked domain"/>
    <property type="match status" value="1"/>
</dbReference>
<proteinExistence type="inferred from homology"/>
<dbReference type="FunFam" id="2.40.30.10:FF:000034">
    <property type="entry name" value="Flavohemoprotein"/>
    <property type="match status" value="1"/>
</dbReference>
<dbReference type="GO" id="GO:0008941">
    <property type="term" value="F:nitric oxide dioxygenase NAD(P)H activity"/>
    <property type="evidence" value="ECO:0007669"/>
    <property type="project" value="UniProtKB-UniRule"/>
</dbReference>
<evidence type="ECO:0000259" key="16">
    <source>
        <dbReference type="PROSITE" id="PS01033"/>
    </source>
</evidence>
<evidence type="ECO:0000256" key="2">
    <source>
        <dbReference type="ARBA" id="ARBA00008414"/>
    </source>
</evidence>
<dbReference type="GO" id="GO:0020037">
    <property type="term" value="F:heme binding"/>
    <property type="evidence" value="ECO:0007669"/>
    <property type="project" value="InterPro"/>
</dbReference>
<feature type="binding site" evidence="15">
    <location>
        <begin position="276"/>
        <end position="281"/>
    </location>
    <ligand>
        <name>NADP(+)</name>
        <dbReference type="ChEBI" id="CHEBI:58349"/>
    </ligand>
</feature>
<dbReference type="AlphaFoldDB" id="A0A229NXK9"/>
<evidence type="ECO:0000313" key="19">
    <source>
        <dbReference type="Proteomes" id="UP000215145"/>
    </source>
</evidence>
<dbReference type="CDD" id="cd06184">
    <property type="entry name" value="flavohem_like_fad_nad_binding"/>
    <property type="match status" value="1"/>
</dbReference>
<dbReference type="InterPro" id="IPR017927">
    <property type="entry name" value="FAD-bd_FR_type"/>
</dbReference>
<evidence type="ECO:0000256" key="14">
    <source>
        <dbReference type="ARBA" id="ARBA00049433"/>
    </source>
</evidence>
<dbReference type="Pfam" id="PF00970">
    <property type="entry name" value="FAD_binding_6"/>
    <property type="match status" value="1"/>
</dbReference>
<sequence>MLSPNTIAIIKSTVPVLEVHGTAITRRFYQRLFEAYPELLNLFNQANQKQERQQAALANAVYAAALHIDKLETILPTVRHIAHKHRSLGVTADQYAVVGENLLAAMSDVLGEAATEEILQAWAEAYGIIAGVFIEVEAELYRQAEEVEGGWAGHREFKVERKISESEQVTSFYLTPSDGGQLPVFLPGQYISIKLSIPGEKHTHIRQYSLSDAPGKPYYRITVKREDGISGNPAGKVSNYLHRDVKEGDTLLLSAPAGSFTLKAEDSRPIVLISNGIGLTPMLSMLEALAGEGRDREVFFIHATRCHDDHVQYDRVQELLEGGSKLTVCWSYSELNGGMKQSHALQKQIKPGRIDSDWLREFIPSAGASYYFCGSVPFMREVYQALKAFGVSDEDINYEFFGPAGDLTESEAKPSVGTVT</sequence>
<dbReference type="HAMAP" id="MF_01252">
    <property type="entry name" value="Hmp"/>
    <property type="match status" value="1"/>
</dbReference>
<keyword evidence="10 15" id="KW-0560">Oxidoreductase</keyword>
<dbReference type="InterPro" id="IPR039261">
    <property type="entry name" value="FNR_nucleotide-bd"/>
</dbReference>
<dbReference type="InterPro" id="IPR000971">
    <property type="entry name" value="Globin"/>
</dbReference>
<keyword evidence="9 15" id="KW-0521">NADP</keyword>
<dbReference type="Proteomes" id="UP000215145">
    <property type="component" value="Unassembled WGS sequence"/>
</dbReference>
<dbReference type="InterPro" id="IPR001433">
    <property type="entry name" value="OxRdtase_FAD/NAD-bd"/>
</dbReference>
<comment type="similarity">
    <text evidence="1 15">In the C-terminal section; belongs to the flavoprotein pyridine nucleotide cytochrome reductase family.</text>
</comment>
<name>A0A229NXK9_9BACL</name>
<comment type="cofactor">
    <cofactor evidence="15">
        <name>FAD</name>
        <dbReference type="ChEBI" id="CHEBI:57692"/>
    </cofactor>
    <text evidence="15">Binds 1 FAD per subunit.</text>
</comment>
<keyword evidence="19" id="KW-1185">Reference proteome</keyword>
<keyword evidence="6 15" id="KW-0285">Flavoprotein</keyword>
<dbReference type="Pfam" id="PF00042">
    <property type="entry name" value="Globin"/>
    <property type="match status" value="1"/>
</dbReference>
<feature type="binding site" evidence="15">
    <location>
        <begin position="206"/>
        <end position="209"/>
    </location>
    <ligand>
        <name>FAD</name>
        <dbReference type="ChEBI" id="CHEBI:57692"/>
    </ligand>
</feature>
<dbReference type="GO" id="GO:0071949">
    <property type="term" value="F:FAD binding"/>
    <property type="evidence" value="ECO:0007669"/>
    <property type="project" value="InterPro"/>
</dbReference>
<keyword evidence="3 15" id="KW-0813">Transport</keyword>
<comment type="domain">
    <text evidence="15">Consists of two distinct domains; an N-terminal heme-containing oxygen-binding domain and a C-terminal reductase domain with binding sites for FAD and NAD(P)H.</text>
</comment>
<organism evidence="18 19">
    <name type="scientific">Paenibacillus herberti</name>
    <dbReference type="NCBI Taxonomy" id="1619309"/>
    <lineage>
        <taxon>Bacteria</taxon>
        <taxon>Bacillati</taxon>
        <taxon>Bacillota</taxon>
        <taxon>Bacilli</taxon>
        <taxon>Bacillales</taxon>
        <taxon>Paenibacillaceae</taxon>
        <taxon>Paenibacillus</taxon>
    </lineage>
</organism>
<keyword evidence="18" id="KW-0223">Dioxygenase</keyword>
<dbReference type="InterPro" id="IPR012292">
    <property type="entry name" value="Globin/Proto"/>
</dbReference>
<dbReference type="InterPro" id="IPR008333">
    <property type="entry name" value="Cbr1-like_FAD-bd_dom"/>
</dbReference>
<dbReference type="InterPro" id="IPR023950">
    <property type="entry name" value="Hmp"/>
</dbReference>
<dbReference type="PANTHER" id="PTHR43396">
    <property type="entry name" value="FLAVOHEMOPROTEIN"/>
    <property type="match status" value="1"/>
</dbReference>
<feature type="active site" description="Charge relay system" evidence="15">
    <location>
        <position position="137"/>
    </location>
</feature>
<dbReference type="Gene3D" id="2.40.30.10">
    <property type="entry name" value="Translation factors"/>
    <property type="match status" value="1"/>
</dbReference>
<comment type="catalytic activity">
    <reaction evidence="14 15">
        <text>2 nitric oxide + NADPH + 2 O2 = 2 nitrate + NADP(+) + H(+)</text>
        <dbReference type="Rhea" id="RHEA:19465"/>
        <dbReference type="ChEBI" id="CHEBI:15378"/>
        <dbReference type="ChEBI" id="CHEBI:15379"/>
        <dbReference type="ChEBI" id="CHEBI:16480"/>
        <dbReference type="ChEBI" id="CHEBI:17632"/>
        <dbReference type="ChEBI" id="CHEBI:57783"/>
        <dbReference type="ChEBI" id="CHEBI:58349"/>
        <dbReference type="EC" id="1.14.12.17"/>
    </reaction>
</comment>
<evidence type="ECO:0000256" key="11">
    <source>
        <dbReference type="ARBA" id="ARBA00023004"/>
    </source>
</evidence>
<keyword evidence="8 15" id="KW-0274">FAD</keyword>
<comment type="function">
    <text evidence="15">Is involved in NO detoxification in an aerobic process, termed nitric oxide dioxygenase (NOD) reaction that utilizes O(2) and NAD(P)H to convert NO to nitrate, which protects the bacterium from various noxious nitrogen compounds. Therefore, plays a central role in the inducible response to nitrosative stress.</text>
</comment>
<dbReference type="GO" id="GO:0046872">
    <property type="term" value="F:metal ion binding"/>
    <property type="evidence" value="ECO:0007669"/>
    <property type="project" value="UniProtKB-KW"/>
</dbReference>
<evidence type="ECO:0000259" key="17">
    <source>
        <dbReference type="PROSITE" id="PS51384"/>
    </source>
</evidence>
<feature type="binding site" description="proximal binding residue" evidence="15">
    <location>
        <position position="85"/>
    </location>
    <ligand>
        <name>heme b</name>
        <dbReference type="ChEBI" id="CHEBI:60344"/>
    </ligand>
    <ligandPart>
        <name>Fe</name>
        <dbReference type="ChEBI" id="CHEBI:18248"/>
    </ligandPart>
</feature>
<dbReference type="GO" id="GO:0005344">
    <property type="term" value="F:oxygen carrier activity"/>
    <property type="evidence" value="ECO:0007669"/>
    <property type="project" value="UniProtKB-UniRule"/>
</dbReference>
<feature type="site" description="Influences the redox potential of the prosthetic heme and FAD groups" evidence="15">
    <location>
        <position position="84"/>
    </location>
</feature>
<dbReference type="InterPro" id="IPR009050">
    <property type="entry name" value="Globin-like_sf"/>
</dbReference>
<evidence type="ECO:0000313" key="18">
    <source>
        <dbReference type="EMBL" id="OXM14369.1"/>
    </source>
</evidence>
<feature type="binding site" evidence="15">
    <location>
        <position position="190"/>
    </location>
    <ligand>
        <name>FAD</name>
        <dbReference type="ChEBI" id="CHEBI:57692"/>
    </ligand>
</feature>
<dbReference type="SUPFAM" id="SSF63380">
    <property type="entry name" value="Riboflavin synthase domain-like"/>
    <property type="match status" value="1"/>
</dbReference>
<evidence type="ECO:0000256" key="10">
    <source>
        <dbReference type="ARBA" id="ARBA00023002"/>
    </source>
</evidence>
<dbReference type="GO" id="GO:0019825">
    <property type="term" value="F:oxygen binding"/>
    <property type="evidence" value="ECO:0007669"/>
    <property type="project" value="InterPro"/>
</dbReference>
<dbReference type="GO" id="GO:0071500">
    <property type="term" value="P:cellular response to nitrosative stress"/>
    <property type="evidence" value="ECO:0007669"/>
    <property type="project" value="TreeGrafter"/>
</dbReference>
<evidence type="ECO:0000256" key="9">
    <source>
        <dbReference type="ARBA" id="ARBA00022857"/>
    </source>
</evidence>
<dbReference type="NCBIfam" id="NF009805">
    <property type="entry name" value="PRK13289.1"/>
    <property type="match status" value="1"/>
</dbReference>
<comment type="caution">
    <text evidence="18">The sequence shown here is derived from an EMBL/GenBank/DDBJ whole genome shotgun (WGS) entry which is preliminary data.</text>
</comment>
<evidence type="ECO:0000256" key="13">
    <source>
        <dbReference type="ARBA" id="ARBA00048649"/>
    </source>
</evidence>
<feature type="binding site" evidence="15">
    <location>
        <begin position="400"/>
        <end position="403"/>
    </location>
    <ligand>
        <name>FAD</name>
        <dbReference type="ChEBI" id="CHEBI:57692"/>
    </ligand>
</feature>
<keyword evidence="7 15" id="KW-0479">Metal-binding</keyword>
<evidence type="ECO:0000256" key="3">
    <source>
        <dbReference type="ARBA" id="ARBA00022448"/>
    </source>
</evidence>
<evidence type="ECO:0000256" key="1">
    <source>
        <dbReference type="ARBA" id="ARBA00006401"/>
    </source>
</evidence>
<reference evidence="18 19" key="1">
    <citation type="submission" date="2017-07" db="EMBL/GenBank/DDBJ databases">
        <title>Paenibacillus herberti R33 genome sequencing and assembly.</title>
        <authorList>
            <person name="Su W."/>
        </authorList>
    </citation>
    <scope>NUCLEOTIDE SEQUENCE [LARGE SCALE GENOMIC DNA]</scope>
    <source>
        <strain evidence="18 19">R33</strain>
    </source>
</reference>
<feature type="site" description="Involved in heme-bound ligand stabilization and O-O bond activation" evidence="15">
    <location>
        <position position="29"/>
    </location>
</feature>
<dbReference type="CDD" id="cd14777">
    <property type="entry name" value="Yhb1-globin-like"/>
    <property type="match status" value="1"/>
</dbReference>
<gene>
    <name evidence="15" type="primary">hmp</name>
    <name evidence="18" type="ORF">CGZ75_15595</name>
</gene>
<dbReference type="SUPFAM" id="SSF46458">
    <property type="entry name" value="Globin-like"/>
    <property type="match status" value="1"/>
</dbReference>
<evidence type="ECO:0000256" key="5">
    <source>
        <dbReference type="ARBA" id="ARBA00022621"/>
    </source>
</evidence>
<keyword evidence="5 15" id="KW-0561">Oxygen transport</keyword>
<dbReference type="Gene3D" id="1.10.490.10">
    <property type="entry name" value="Globins"/>
    <property type="match status" value="1"/>
</dbReference>
<evidence type="ECO:0000256" key="15">
    <source>
        <dbReference type="HAMAP-Rule" id="MF_01252"/>
    </source>
</evidence>
<comment type="cofactor">
    <cofactor evidence="15">
        <name>heme b</name>
        <dbReference type="ChEBI" id="CHEBI:60344"/>
    </cofactor>
    <text evidence="15">Binds 1 heme b (iron(II)-protoporphyrin IX) group per subunit.</text>
</comment>
<dbReference type="Pfam" id="PF00175">
    <property type="entry name" value="NAD_binding_1"/>
    <property type="match status" value="1"/>
</dbReference>
<evidence type="ECO:0000256" key="6">
    <source>
        <dbReference type="ARBA" id="ARBA00022630"/>
    </source>
</evidence>
<keyword evidence="4 15" id="KW-0349">Heme</keyword>
<evidence type="ECO:0000256" key="8">
    <source>
        <dbReference type="ARBA" id="ARBA00022827"/>
    </source>
</evidence>
<feature type="site" description="Influences the redox potential of the prosthetic heme and FAD groups" evidence="15">
    <location>
        <position position="399"/>
    </location>
</feature>
<dbReference type="PROSITE" id="PS51384">
    <property type="entry name" value="FAD_FR"/>
    <property type="match status" value="1"/>
</dbReference>
<dbReference type="OrthoDB" id="9801223at2"/>
<dbReference type="InterPro" id="IPR017938">
    <property type="entry name" value="Riboflavin_synthase-like_b-brl"/>
</dbReference>
<dbReference type="RefSeq" id="WP_089525193.1">
    <property type="nucleotide sequence ID" value="NZ_NMUQ01000002.1"/>
</dbReference>
<protein>
    <recommendedName>
        <fullName evidence="15">Flavohemoprotein</fullName>
    </recommendedName>
    <alternativeName>
        <fullName evidence="15">Flavohemoglobin</fullName>
    </alternativeName>
    <alternativeName>
        <fullName evidence="15">Hemoglobin-like protein</fullName>
    </alternativeName>
    <alternativeName>
        <fullName evidence="15">Nitric oxide dioxygenase</fullName>
        <shortName evidence="15">NO oxygenase</shortName>
        <shortName evidence="15">NOD</shortName>
        <ecNumber evidence="15">1.14.12.17</ecNumber>
    </alternativeName>
</protein>
<dbReference type="FunFam" id="1.10.490.10:FF:000003">
    <property type="entry name" value="Flavohemoprotein"/>
    <property type="match status" value="1"/>
</dbReference>
<evidence type="ECO:0000256" key="12">
    <source>
        <dbReference type="ARBA" id="ARBA00023027"/>
    </source>
</evidence>
<feature type="domain" description="Globin" evidence="16">
    <location>
        <begin position="1"/>
        <end position="138"/>
    </location>
</feature>
<dbReference type="EMBL" id="NMUQ01000002">
    <property type="protein sequence ID" value="OXM14369.1"/>
    <property type="molecule type" value="Genomic_DNA"/>
</dbReference>
<dbReference type="EC" id="1.14.12.17" evidence="15"/>
<accession>A0A229NXK9</accession>
<keyword evidence="12 15" id="KW-0520">NAD</keyword>
<keyword evidence="15" id="KW-0216">Detoxification</keyword>
<evidence type="ECO:0000256" key="7">
    <source>
        <dbReference type="ARBA" id="ARBA00022723"/>
    </source>
</evidence>
<dbReference type="GO" id="GO:0009636">
    <property type="term" value="P:response to toxic substance"/>
    <property type="evidence" value="ECO:0007669"/>
    <property type="project" value="UniProtKB-KW"/>
</dbReference>
<feature type="region of interest" description="Reductase" evidence="15">
    <location>
        <begin position="149"/>
        <end position="420"/>
    </location>
</feature>
<evidence type="ECO:0000256" key="4">
    <source>
        <dbReference type="ARBA" id="ARBA00022617"/>
    </source>
</evidence>
<feature type="active site" description="Charge relay system" evidence="15">
    <location>
        <position position="95"/>
    </location>
</feature>
<comment type="catalytic activity">
    <reaction evidence="13 15">
        <text>2 nitric oxide + NADH + 2 O2 = 2 nitrate + NAD(+) + H(+)</text>
        <dbReference type="Rhea" id="RHEA:19469"/>
        <dbReference type="ChEBI" id="CHEBI:15378"/>
        <dbReference type="ChEBI" id="CHEBI:15379"/>
        <dbReference type="ChEBI" id="CHEBI:16480"/>
        <dbReference type="ChEBI" id="CHEBI:17632"/>
        <dbReference type="ChEBI" id="CHEBI:57540"/>
        <dbReference type="ChEBI" id="CHEBI:57945"/>
        <dbReference type="EC" id="1.14.12.17"/>
    </reaction>
</comment>
<dbReference type="PANTHER" id="PTHR43396:SF3">
    <property type="entry name" value="FLAVOHEMOPROTEIN"/>
    <property type="match status" value="1"/>
</dbReference>